<protein>
    <submittedName>
        <fullName evidence="1">Uncharacterized protein</fullName>
    </submittedName>
</protein>
<dbReference type="EMBL" id="CM007368">
    <property type="protein sequence ID" value="OIW06276.1"/>
    <property type="molecule type" value="Genomic_DNA"/>
</dbReference>
<gene>
    <name evidence="1" type="ORF">TanjilG_19714</name>
</gene>
<evidence type="ECO:0000313" key="2">
    <source>
        <dbReference type="Proteomes" id="UP000188354"/>
    </source>
</evidence>
<name>A0A4P1RAU0_LUPAN</name>
<proteinExistence type="predicted"/>
<dbReference type="Gramene" id="OIW06276">
    <property type="protein sequence ID" value="OIW06276"/>
    <property type="gene ID" value="TanjilG_19714"/>
</dbReference>
<accession>A0A4P1RAU0</accession>
<organism evidence="1 2">
    <name type="scientific">Lupinus angustifolius</name>
    <name type="common">Narrow-leaved blue lupine</name>
    <dbReference type="NCBI Taxonomy" id="3871"/>
    <lineage>
        <taxon>Eukaryota</taxon>
        <taxon>Viridiplantae</taxon>
        <taxon>Streptophyta</taxon>
        <taxon>Embryophyta</taxon>
        <taxon>Tracheophyta</taxon>
        <taxon>Spermatophyta</taxon>
        <taxon>Magnoliopsida</taxon>
        <taxon>eudicotyledons</taxon>
        <taxon>Gunneridae</taxon>
        <taxon>Pentapetalae</taxon>
        <taxon>rosids</taxon>
        <taxon>fabids</taxon>
        <taxon>Fabales</taxon>
        <taxon>Fabaceae</taxon>
        <taxon>Papilionoideae</taxon>
        <taxon>50 kb inversion clade</taxon>
        <taxon>genistoids sensu lato</taxon>
        <taxon>core genistoids</taxon>
        <taxon>Genisteae</taxon>
        <taxon>Lupinus</taxon>
    </lineage>
</organism>
<dbReference type="Proteomes" id="UP000188354">
    <property type="component" value="Chromosome LG08"/>
</dbReference>
<evidence type="ECO:0000313" key="1">
    <source>
        <dbReference type="EMBL" id="OIW06276.1"/>
    </source>
</evidence>
<sequence length="147" mass="17618">MELLEIQFNVSEMWVKWQTRDIAYDHFLKKSFPLNYVIWNLHGEKQVFHSTTTEDVMQEACHYENPMETMMNDAFGHYRQQVNNEGESEQCGTDEILIEGPRDDHRFIDEFLKDGNHKLYEESNYTKLAFIIKLYHIKVLCGFERCI</sequence>
<reference evidence="1 2" key="1">
    <citation type="journal article" date="2017" name="Plant Biotechnol. J.">
        <title>A comprehensive draft genome sequence for lupin (Lupinus angustifolius), an emerging health food: insights into plant-microbe interactions and legume evolution.</title>
        <authorList>
            <person name="Hane J.K."/>
            <person name="Ming Y."/>
            <person name="Kamphuis L.G."/>
            <person name="Nelson M.N."/>
            <person name="Garg G."/>
            <person name="Atkins C.A."/>
            <person name="Bayer P.E."/>
            <person name="Bravo A."/>
            <person name="Bringans S."/>
            <person name="Cannon S."/>
            <person name="Edwards D."/>
            <person name="Foley R."/>
            <person name="Gao L.L."/>
            <person name="Harrison M.J."/>
            <person name="Huang W."/>
            <person name="Hurgobin B."/>
            <person name="Li S."/>
            <person name="Liu C.W."/>
            <person name="McGrath A."/>
            <person name="Morahan G."/>
            <person name="Murray J."/>
            <person name="Weller J."/>
            <person name="Jian J."/>
            <person name="Singh K.B."/>
        </authorList>
    </citation>
    <scope>NUCLEOTIDE SEQUENCE</scope>
    <source>
        <strain evidence="2">cv. Tanjil</strain>
        <tissue evidence="1">Whole plant</tissue>
    </source>
</reference>
<keyword evidence="2" id="KW-1185">Reference proteome</keyword>
<dbReference type="AlphaFoldDB" id="A0A4P1RAU0"/>